<feature type="compositionally biased region" description="Basic and acidic residues" evidence="4">
    <location>
        <begin position="309"/>
        <end position="318"/>
    </location>
</feature>
<comment type="similarity">
    <text evidence="1">Belongs to the universal ribosomal protein uS2 family.</text>
</comment>
<proteinExistence type="inferred from homology"/>
<dbReference type="EMBL" id="AFRT01000289">
    <property type="protein sequence ID" value="ELU44618.1"/>
    <property type="molecule type" value="Genomic_DNA"/>
</dbReference>
<dbReference type="GO" id="GO:0003735">
    <property type="term" value="F:structural constituent of ribosome"/>
    <property type="evidence" value="ECO:0007669"/>
    <property type="project" value="InterPro"/>
</dbReference>
<evidence type="ECO:0000313" key="6">
    <source>
        <dbReference type="Proteomes" id="UP000011668"/>
    </source>
</evidence>
<dbReference type="InterPro" id="IPR001865">
    <property type="entry name" value="Ribosomal_uS2"/>
</dbReference>
<dbReference type="InterPro" id="IPR005706">
    <property type="entry name" value="Ribosomal_uS2_bac/mit/plastid"/>
</dbReference>
<accession>L8X6E5</accession>
<dbReference type="CDD" id="cd01425">
    <property type="entry name" value="RPS2"/>
    <property type="match status" value="1"/>
</dbReference>
<evidence type="ECO:0000256" key="2">
    <source>
        <dbReference type="ARBA" id="ARBA00022980"/>
    </source>
</evidence>
<dbReference type="PRINTS" id="PR00395">
    <property type="entry name" value="RIBOSOMALS2"/>
</dbReference>
<dbReference type="GO" id="GO:0005763">
    <property type="term" value="C:mitochondrial small ribosomal subunit"/>
    <property type="evidence" value="ECO:0007669"/>
    <property type="project" value="TreeGrafter"/>
</dbReference>
<reference evidence="5 6" key="1">
    <citation type="journal article" date="2013" name="Nat. Commun.">
        <title>The evolution and pathogenic mechanisms of the rice sheath blight pathogen.</title>
        <authorList>
            <person name="Zheng A."/>
            <person name="Lin R."/>
            <person name="Xu L."/>
            <person name="Qin P."/>
            <person name="Tang C."/>
            <person name="Ai P."/>
            <person name="Zhang D."/>
            <person name="Liu Y."/>
            <person name="Sun Z."/>
            <person name="Feng H."/>
            <person name="Wang Y."/>
            <person name="Chen Y."/>
            <person name="Liang X."/>
            <person name="Fu R."/>
            <person name="Li Q."/>
            <person name="Zhang J."/>
            <person name="Yu X."/>
            <person name="Xie Z."/>
            <person name="Ding L."/>
            <person name="Guan P."/>
            <person name="Tang J."/>
            <person name="Liang Y."/>
            <person name="Wang S."/>
            <person name="Deng Q."/>
            <person name="Li S."/>
            <person name="Zhu J."/>
            <person name="Wang L."/>
            <person name="Liu H."/>
            <person name="Li P."/>
        </authorList>
    </citation>
    <scope>NUCLEOTIDE SEQUENCE [LARGE SCALE GENOMIC DNA]</scope>
    <source>
        <strain evidence="6">AG-1 IA</strain>
    </source>
</reference>
<dbReference type="PANTHER" id="PTHR12534:SF0">
    <property type="entry name" value="SMALL RIBOSOMAL SUBUNIT PROTEIN US2M"/>
    <property type="match status" value="1"/>
</dbReference>
<keyword evidence="2 5" id="KW-0689">Ribosomal protein</keyword>
<dbReference type="SUPFAM" id="SSF52313">
    <property type="entry name" value="Ribosomal protein S2"/>
    <property type="match status" value="1"/>
</dbReference>
<evidence type="ECO:0000256" key="1">
    <source>
        <dbReference type="ARBA" id="ARBA00006242"/>
    </source>
</evidence>
<dbReference type="HAMAP" id="MF_00291_B">
    <property type="entry name" value="Ribosomal_uS2_B"/>
    <property type="match status" value="1"/>
</dbReference>
<dbReference type="HOGENOM" id="CLU_040318_4_0_1"/>
<protein>
    <submittedName>
        <fullName evidence="5">Ribosomal protein subunit S2</fullName>
    </submittedName>
</protein>
<keyword evidence="3" id="KW-0687">Ribonucleoprotein</keyword>
<dbReference type="Gene3D" id="3.40.50.10490">
    <property type="entry name" value="Glucose-6-phosphate isomerase like protein, domain 1"/>
    <property type="match status" value="1"/>
</dbReference>
<dbReference type="OMA" id="FQPHHTL"/>
<name>L8X6E5_THACA</name>
<dbReference type="PANTHER" id="PTHR12534">
    <property type="entry name" value="30S RIBOSOMAL PROTEIN S2 PROKARYOTIC AND ORGANELLAR"/>
    <property type="match status" value="1"/>
</dbReference>
<dbReference type="OrthoDB" id="2320368at2759"/>
<dbReference type="Proteomes" id="UP000011668">
    <property type="component" value="Unassembled WGS sequence"/>
</dbReference>
<dbReference type="InterPro" id="IPR018130">
    <property type="entry name" value="Ribosomal_uS2_CS"/>
</dbReference>
<gene>
    <name evidence="5" type="ORF">AG1IA_01360</name>
</gene>
<dbReference type="Pfam" id="PF00318">
    <property type="entry name" value="Ribosomal_S2"/>
    <property type="match status" value="2"/>
</dbReference>
<keyword evidence="6" id="KW-1185">Reference proteome</keyword>
<dbReference type="PROSITE" id="PS00962">
    <property type="entry name" value="RIBOSOMAL_S2_1"/>
    <property type="match status" value="1"/>
</dbReference>
<dbReference type="InterPro" id="IPR023591">
    <property type="entry name" value="Ribosomal_uS2_flav_dom_sf"/>
</dbReference>
<dbReference type="STRING" id="983506.L8X6E5"/>
<evidence type="ECO:0000313" key="5">
    <source>
        <dbReference type="EMBL" id="ELU44618.1"/>
    </source>
</evidence>
<comment type="caution">
    <text evidence="5">The sequence shown here is derived from an EMBL/GenBank/DDBJ whole genome shotgun (WGS) entry which is preliminary data.</text>
</comment>
<feature type="region of interest" description="Disordered" evidence="4">
    <location>
        <begin position="297"/>
        <end position="318"/>
    </location>
</feature>
<evidence type="ECO:0000256" key="3">
    <source>
        <dbReference type="ARBA" id="ARBA00023274"/>
    </source>
</evidence>
<evidence type="ECO:0000256" key="4">
    <source>
        <dbReference type="SAM" id="MobiDB-lite"/>
    </source>
</evidence>
<organism evidence="5 6">
    <name type="scientific">Thanatephorus cucumeris (strain AG1-IA)</name>
    <name type="common">Rice sheath blight fungus</name>
    <name type="synonym">Rhizoctonia solani</name>
    <dbReference type="NCBI Taxonomy" id="983506"/>
    <lineage>
        <taxon>Eukaryota</taxon>
        <taxon>Fungi</taxon>
        <taxon>Dikarya</taxon>
        <taxon>Basidiomycota</taxon>
        <taxon>Agaricomycotina</taxon>
        <taxon>Agaricomycetes</taxon>
        <taxon>Cantharellales</taxon>
        <taxon>Ceratobasidiaceae</taxon>
        <taxon>Rhizoctonia</taxon>
        <taxon>Rhizoctonia solani AG-1</taxon>
    </lineage>
</organism>
<sequence length="318" mass="34818">MRKIAGCKLLKSRAAHLIMAYCARRTFALAARLERDTISSPQKLPYGKCAPHSNISTTRECRMGGTCQRKNEKTSIEYFSKLGSTKNRNTSFQPHHTLHKPTPPTDLTMSALVAAGAHLGSSSESTRPTFLPYAYGHRAGITIIDLDTTLPLLRRASNVVREVAKSKGLILFVGTTEDLAPCVRKAAQRLGSQGFHVGTTWKPGTLTNSWELFGSDTMMNLNTTPDLVIFMNPLQNLHAIRECAISRIPTIGIIDSDVDPRVVMYPIPANDDSIRTAELIAGVLSMAGKEGIERAAAERAFAQSQSRRARPEGAEEEE</sequence>
<dbReference type="AlphaFoldDB" id="L8X6E5"/>
<dbReference type="GO" id="GO:0006412">
    <property type="term" value="P:translation"/>
    <property type="evidence" value="ECO:0007669"/>
    <property type="project" value="InterPro"/>
</dbReference>